<dbReference type="PANTHER" id="PTHR16222:SF12">
    <property type="entry name" value="ADP-RIBOSYLGLYCOHYDROLASE-RELATED"/>
    <property type="match status" value="1"/>
</dbReference>
<dbReference type="Gene3D" id="1.10.4080.10">
    <property type="entry name" value="ADP-ribosylation/Crystallin J1"/>
    <property type="match status" value="1"/>
</dbReference>
<dbReference type="Proteomes" id="UP000677228">
    <property type="component" value="Unassembled WGS sequence"/>
</dbReference>
<evidence type="ECO:0000256" key="1">
    <source>
        <dbReference type="PIRSR" id="PIRSR605502-1"/>
    </source>
</evidence>
<sequence>MAIGDALGASTEFRPYSYMQSNPITDMIGGGTWGLAAGQWTDDTSMALCLAISLIVKQGYNAYDQLVRYMSSTGRCFDIGNATSESLGAFIKKQKDFSQEHKIPFEQMDAIDDKNQMIFDVEQKLQCSREGVCGNGALMRLTPVPLFFFRDPPCAVRYAGESGFITHGDPKVKDACRYYSALITGALLGYSKEKLLDKQFYLDCCSNGWFGKDDEARLHSEVQEIADGSFRDKKRGYEDGIRGKGYIVSALEAALWAFCYDGGSFETGVLNAVNLGDDTDTTAAIYGQLAGAYYGVKGLPKNWLKLVYAKDFIKCLSKWLEFEGDEWYKKNNP</sequence>
<feature type="binding site" evidence="1">
    <location>
        <position position="281"/>
    </location>
    <ligand>
        <name>Mg(2+)</name>
        <dbReference type="ChEBI" id="CHEBI:18420"/>
        <label>1</label>
    </ligand>
</feature>
<reference evidence="3" key="1">
    <citation type="submission" date="2021-02" db="EMBL/GenBank/DDBJ databases">
        <authorList>
            <person name="Nowell W R."/>
        </authorList>
    </citation>
    <scope>NUCLEOTIDE SEQUENCE</scope>
</reference>
<proteinExistence type="predicted"/>
<evidence type="ECO:0000313" key="4">
    <source>
        <dbReference type="EMBL" id="CAF3770851.1"/>
    </source>
</evidence>
<feature type="binding site" evidence="1">
    <location>
        <position position="278"/>
    </location>
    <ligand>
        <name>Mg(2+)</name>
        <dbReference type="ChEBI" id="CHEBI:18420"/>
        <label>1</label>
    </ligand>
</feature>
<dbReference type="PANTHER" id="PTHR16222">
    <property type="entry name" value="ADP-RIBOSYLGLYCOHYDROLASE"/>
    <property type="match status" value="1"/>
</dbReference>
<dbReference type="AlphaFoldDB" id="A0A815EWT9"/>
<name>A0A815EWT9_9BILA</name>
<evidence type="ECO:0000313" key="5">
    <source>
        <dbReference type="EMBL" id="CAF4165608.1"/>
    </source>
</evidence>
<dbReference type="Pfam" id="PF03747">
    <property type="entry name" value="ADP_ribosyl_GH"/>
    <property type="match status" value="1"/>
</dbReference>
<evidence type="ECO:0000313" key="6">
    <source>
        <dbReference type="Proteomes" id="UP000663829"/>
    </source>
</evidence>
<gene>
    <name evidence="3" type="ORF">GPM918_LOCUS29445</name>
    <name evidence="2" type="ORF">OVA965_LOCUS14583</name>
    <name evidence="5" type="ORF">SRO942_LOCUS30025</name>
    <name evidence="4" type="ORF">TMI583_LOCUS14585</name>
</gene>
<evidence type="ECO:0000313" key="3">
    <source>
        <dbReference type="EMBL" id="CAF1320419.1"/>
    </source>
</evidence>
<feature type="binding site" evidence="1">
    <location>
        <position position="43"/>
    </location>
    <ligand>
        <name>Mg(2+)</name>
        <dbReference type="ChEBI" id="CHEBI:18420"/>
        <label>1</label>
    </ligand>
</feature>
<keyword evidence="1" id="KW-0460">Magnesium</keyword>
<dbReference type="GO" id="GO:0046872">
    <property type="term" value="F:metal ion binding"/>
    <property type="evidence" value="ECO:0007669"/>
    <property type="project" value="UniProtKB-KW"/>
</dbReference>
<dbReference type="Proteomes" id="UP000681722">
    <property type="component" value="Unassembled WGS sequence"/>
</dbReference>
<dbReference type="InterPro" id="IPR050792">
    <property type="entry name" value="ADP-ribosylglycohydrolase"/>
</dbReference>
<accession>A0A815EWT9</accession>
<keyword evidence="1" id="KW-0479">Metal-binding</keyword>
<dbReference type="Proteomes" id="UP000682733">
    <property type="component" value="Unassembled WGS sequence"/>
</dbReference>
<dbReference type="InterPro" id="IPR005502">
    <property type="entry name" value="Ribosyl_crysJ1"/>
</dbReference>
<feature type="binding site" evidence="1">
    <location>
        <position position="42"/>
    </location>
    <ligand>
        <name>Mg(2+)</name>
        <dbReference type="ChEBI" id="CHEBI:18420"/>
        <label>1</label>
    </ligand>
</feature>
<dbReference type="EMBL" id="CAJOBC010047334">
    <property type="protein sequence ID" value="CAF4165608.1"/>
    <property type="molecule type" value="Genomic_DNA"/>
</dbReference>
<dbReference type="Proteomes" id="UP000663829">
    <property type="component" value="Unassembled WGS sequence"/>
</dbReference>
<feature type="binding site" evidence="1">
    <location>
        <position position="280"/>
    </location>
    <ligand>
        <name>Mg(2+)</name>
        <dbReference type="ChEBI" id="CHEBI:18420"/>
        <label>1</label>
    </ligand>
</feature>
<evidence type="ECO:0000313" key="2">
    <source>
        <dbReference type="EMBL" id="CAF1001508.1"/>
    </source>
</evidence>
<comment type="caution">
    <text evidence="3">The sequence shown here is derived from an EMBL/GenBank/DDBJ whole genome shotgun (WGS) entry which is preliminary data.</text>
</comment>
<dbReference type="EMBL" id="CAJOBA010006369">
    <property type="protein sequence ID" value="CAF3770851.1"/>
    <property type="molecule type" value="Genomic_DNA"/>
</dbReference>
<comment type="cofactor">
    <cofactor evidence="1">
        <name>Mg(2+)</name>
        <dbReference type="ChEBI" id="CHEBI:18420"/>
    </cofactor>
    <text evidence="1">Binds 2 magnesium ions per subunit.</text>
</comment>
<keyword evidence="6" id="KW-1185">Reference proteome</keyword>
<protein>
    <recommendedName>
        <fullName evidence="7">ADP-ribosylglycohydrolase</fullName>
    </recommendedName>
</protein>
<dbReference type="EMBL" id="CAJNOK010006362">
    <property type="protein sequence ID" value="CAF1001508.1"/>
    <property type="molecule type" value="Genomic_DNA"/>
</dbReference>
<dbReference type="EMBL" id="CAJNOQ010013374">
    <property type="protein sequence ID" value="CAF1320419.1"/>
    <property type="molecule type" value="Genomic_DNA"/>
</dbReference>
<dbReference type="SUPFAM" id="SSF101478">
    <property type="entry name" value="ADP-ribosylglycohydrolase"/>
    <property type="match status" value="1"/>
</dbReference>
<evidence type="ECO:0008006" key="7">
    <source>
        <dbReference type="Google" id="ProtNLM"/>
    </source>
</evidence>
<feature type="binding site" evidence="1">
    <location>
        <position position="41"/>
    </location>
    <ligand>
        <name>Mg(2+)</name>
        <dbReference type="ChEBI" id="CHEBI:18420"/>
        <label>1</label>
    </ligand>
</feature>
<organism evidence="3 6">
    <name type="scientific">Didymodactylos carnosus</name>
    <dbReference type="NCBI Taxonomy" id="1234261"/>
    <lineage>
        <taxon>Eukaryota</taxon>
        <taxon>Metazoa</taxon>
        <taxon>Spiralia</taxon>
        <taxon>Gnathifera</taxon>
        <taxon>Rotifera</taxon>
        <taxon>Eurotatoria</taxon>
        <taxon>Bdelloidea</taxon>
        <taxon>Philodinida</taxon>
        <taxon>Philodinidae</taxon>
        <taxon>Didymodactylos</taxon>
    </lineage>
</organism>
<dbReference type="OrthoDB" id="10048092at2759"/>
<dbReference type="InterPro" id="IPR036705">
    <property type="entry name" value="Ribosyl_crysJ1_sf"/>
</dbReference>